<dbReference type="CDD" id="cd00882">
    <property type="entry name" value="Ras_like_GTPase"/>
    <property type="match status" value="1"/>
</dbReference>
<dbReference type="Pfam" id="PF01926">
    <property type="entry name" value="MMR_HSR1"/>
    <property type="match status" value="1"/>
</dbReference>
<dbReference type="SUPFAM" id="SSF52540">
    <property type="entry name" value="P-loop containing nucleoside triphosphate hydrolases"/>
    <property type="match status" value="1"/>
</dbReference>
<dbReference type="Proteomes" id="UP000322159">
    <property type="component" value="Chromosome"/>
</dbReference>
<dbReference type="OrthoDB" id="4319884at2"/>
<dbReference type="InterPro" id="IPR052705">
    <property type="entry name" value="Gliding_Motility_GTPase"/>
</dbReference>
<dbReference type="EMBL" id="CP043504">
    <property type="protein sequence ID" value="QEO09687.1"/>
    <property type="molecule type" value="Genomic_DNA"/>
</dbReference>
<dbReference type="InterPro" id="IPR006073">
    <property type="entry name" value="GTP-bd"/>
</dbReference>
<dbReference type="RefSeq" id="WP_149325107.1">
    <property type="nucleotide sequence ID" value="NZ_CP043504.1"/>
</dbReference>
<feature type="domain" description="G" evidence="1">
    <location>
        <begin position="6"/>
        <end position="104"/>
    </location>
</feature>
<name>A0A5C1YA08_9MICO</name>
<accession>A0A5C1YA08</accession>
<gene>
    <name evidence="2" type="ORF">FLP23_06510</name>
</gene>
<dbReference type="InterPro" id="IPR027417">
    <property type="entry name" value="P-loop_NTPase"/>
</dbReference>
<dbReference type="Gene3D" id="3.40.50.300">
    <property type="entry name" value="P-loop containing nucleotide triphosphate hydrolases"/>
    <property type="match status" value="1"/>
</dbReference>
<dbReference type="PANTHER" id="PTHR42708">
    <property type="entry name" value="ATP/GTP-BINDING PROTEIN-RELATED"/>
    <property type="match status" value="1"/>
</dbReference>
<protein>
    <submittedName>
        <fullName evidence="2">ATP-binding protein</fullName>
    </submittedName>
</protein>
<proteinExistence type="predicted"/>
<sequence length="185" mass="20059">MAEHVILFAGPMGAGKSTAIRSLSDIEVVSTEAANTDRITMDKPTTTVALDYGEIDLGPDDKIRMYGVPGQSRFDFMWTMLQERAMGLMLLINADAAEPERQVREQLAAFDGIIRRGGIVVGVTRYDLGPAEVGERIVSTVHAAVPDRATPVFAVDARDPHQMRMMLMGLVADIEMRQALAAGVA</sequence>
<dbReference type="KEGG" id="lyk:FLP23_06510"/>
<evidence type="ECO:0000313" key="3">
    <source>
        <dbReference type="Proteomes" id="UP000322159"/>
    </source>
</evidence>
<reference evidence="2 3" key="1">
    <citation type="submission" date="2019-09" db="EMBL/GenBank/DDBJ databases">
        <title>Genome sequencing of strain KACC 19322.</title>
        <authorList>
            <person name="Heo J."/>
            <person name="Kim S.-J."/>
            <person name="Kim J.-S."/>
            <person name="Hong S.-B."/>
            <person name="Kwon S.-W."/>
        </authorList>
    </citation>
    <scope>NUCLEOTIDE SEQUENCE [LARGE SCALE GENOMIC DNA]</scope>
    <source>
        <strain evidence="2 3">KACC 19322</strain>
    </source>
</reference>
<dbReference type="PANTHER" id="PTHR42708:SF1">
    <property type="entry name" value="GLIDING MOTILITY PROTEIN MGLA"/>
    <property type="match status" value="1"/>
</dbReference>
<dbReference type="GO" id="GO:0005525">
    <property type="term" value="F:GTP binding"/>
    <property type="evidence" value="ECO:0007669"/>
    <property type="project" value="InterPro"/>
</dbReference>
<evidence type="ECO:0000259" key="1">
    <source>
        <dbReference type="Pfam" id="PF01926"/>
    </source>
</evidence>
<dbReference type="GO" id="GO:0005524">
    <property type="term" value="F:ATP binding"/>
    <property type="evidence" value="ECO:0007669"/>
    <property type="project" value="UniProtKB-KW"/>
</dbReference>
<dbReference type="AlphaFoldDB" id="A0A5C1YA08"/>
<evidence type="ECO:0000313" key="2">
    <source>
        <dbReference type="EMBL" id="QEO09687.1"/>
    </source>
</evidence>
<keyword evidence="3" id="KW-1185">Reference proteome</keyword>
<keyword evidence="2" id="KW-0067">ATP-binding</keyword>
<keyword evidence="2" id="KW-0547">Nucleotide-binding</keyword>
<organism evidence="2 3">
    <name type="scientific">Protaetiibacter larvae</name>
    <dbReference type="NCBI Taxonomy" id="2592654"/>
    <lineage>
        <taxon>Bacteria</taxon>
        <taxon>Bacillati</taxon>
        <taxon>Actinomycetota</taxon>
        <taxon>Actinomycetes</taxon>
        <taxon>Micrococcales</taxon>
        <taxon>Microbacteriaceae</taxon>
        <taxon>Protaetiibacter</taxon>
    </lineage>
</organism>